<evidence type="ECO:0000256" key="1">
    <source>
        <dbReference type="SAM" id="MobiDB-lite"/>
    </source>
</evidence>
<dbReference type="VEuPathDB" id="FungiDB:FOZG_15187"/>
<feature type="compositionally biased region" description="Basic and acidic residues" evidence="1">
    <location>
        <begin position="23"/>
        <end position="34"/>
    </location>
</feature>
<reference evidence="2" key="2">
    <citation type="submission" date="2012-06" db="EMBL/GenBank/DDBJ databases">
        <title>Annotation of the Genome Sequence of Fusarium oxysporum Fo47.</title>
        <authorList>
            <consortium name="The Broad Institute Genomics Platform"/>
            <person name="Ma L.-J."/>
            <person name="Corby-Kistler H."/>
            <person name="Broz K."/>
            <person name="Gale L.R."/>
            <person name="Jonkers W."/>
            <person name="O'Donnell K."/>
            <person name="Ploetz R."/>
            <person name="Steinberg C."/>
            <person name="Schwartz D.C."/>
            <person name="VanEtten H."/>
            <person name="Zhou S."/>
            <person name="Young S.K."/>
            <person name="Zeng Q."/>
            <person name="Gargeya S."/>
            <person name="Fitzgerald M."/>
            <person name="Abouelleil A."/>
            <person name="Alvarado L."/>
            <person name="Chapman S.B."/>
            <person name="Gainer-Dewar J."/>
            <person name="Goldberg J."/>
            <person name="Griggs A."/>
            <person name="Gujja S."/>
            <person name="Hansen M."/>
            <person name="Howarth C."/>
            <person name="Imamovic A."/>
            <person name="Ireland A."/>
            <person name="Larimer J."/>
            <person name="McCowan C."/>
            <person name="Murphy C."/>
            <person name="Pearson M."/>
            <person name="Poon T.W."/>
            <person name="Priest M."/>
            <person name="Roberts A."/>
            <person name="Saif S."/>
            <person name="Shea T."/>
            <person name="Sykes S."/>
            <person name="Wortman J."/>
            <person name="Nusbaum C."/>
            <person name="Birren B."/>
        </authorList>
    </citation>
    <scope>NUCLEOTIDE SEQUENCE</scope>
    <source>
        <strain evidence="2">Fo47</strain>
    </source>
</reference>
<evidence type="ECO:0000313" key="2">
    <source>
        <dbReference type="EMBL" id="EWZ30753.1"/>
    </source>
</evidence>
<feature type="region of interest" description="Disordered" evidence="1">
    <location>
        <begin position="1"/>
        <end position="34"/>
    </location>
</feature>
<dbReference type="HOGENOM" id="CLU_3377103_0_0_1"/>
<protein>
    <submittedName>
        <fullName evidence="2">Uncharacterized protein</fullName>
    </submittedName>
</protein>
<dbReference type="Proteomes" id="UP000030766">
    <property type="component" value="Unassembled WGS sequence"/>
</dbReference>
<proteinExistence type="predicted"/>
<sequence length="34" mass="3452">MAGNSITAGPQLSVTGYPATSTDDVRDQPAETLS</sequence>
<reference evidence="2" key="1">
    <citation type="submission" date="2011-06" db="EMBL/GenBank/DDBJ databases">
        <title>The Genome Sequence of Fusarium oxysporum Fo47.</title>
        <authorList>
            <consortium name="The Broad Institute Genome Sequencing Platform"/>
            <person name="Ma L.-J."/>
            <person name="Gale L.R."/>
            <person name="Schwartz D.C."/>
            <person name="Zhou S."/>
            <person name="Corby-Kistler H."/>
            <person name="Young S.K."/>
            <person name="Zeng Q."/>
            <person name="Gargeya S."/>
            <person name="Fitzgerald M."/>
            <person name="Haas B."/>
            <person name="Abouelleil A."/>
            <person name="Alvarado L."/>
            <person name="Arachchi H.M."/>
            <person name="Berlin A."/>
            <person name="Brown A."/>
            <person name="Chapman S.B."/>
            <person name="Chen Z."/>
            <person name="Dunbar C."/>
            <person name="Freedman E."/>
            <person name="Gearin G."/>
            <person name="Gellesch M."/>
            <person name="Goldberg J."/>
            <person name="Griggs A."/>
            <person name="Gujja S."/>
            <person name="Heiman D."/>
            <person name="Howarth C."/>
            <person name="Larson L."/>
            <person name="Lui A."/>
            <person name="MacDonald P.J.P."/>
            <person name="Mehta T."/>
            <person name="Montmayeur A."/>
            <person name="Murphy C."/>
            <person name="Neiman D."/>
            <person name="Pearson M."/>
            <person name="Priest M."/>
            <person name="Roberts A."/>
            <person name="Saif S."/>
            <person name="Shea T."/>
            <person name="Shenoy N."/>
            <person name="Sisk P."/>
            <person name="Stolte C."/>
            <person name="Sykes S."/>
            <person name="Wortman J."/>
            <person name="Nusbaum C."/>
            <person name="Birren B."/>
        </authorList>
    </citation>
    <scope>NUCLEOTIDE SEQUENCE [LARGE SCALE GENOMIC DNA]</scope>
    <source>
        <strain evidence="2">Fo47</strain>
    </source>
</reference>
<accession>W9JN40</accession>
<gene>
    <name evidence="2" type="ORF">FOZG_15187</name>
</gene>
<organism evidence="2">
    <name type="scientific">Fusarium oxysporum Fo47</name>
    <dbReference type="NCBI Taxonomy" id="660027"/>
    <lineage>
        <taxon>Eukaryota</taxon>
        <taxon>Fungi</taxon>
        <taxon>Dikarya</taxon>
        <taxon>Ascomycota</taxon>
        <taxon>Pezizomycotina</taxon>
        <taxon>Sordariomycetes</taxon>
        <taxon>Hypocreomycetidae</taxon>
        <taxon>Hypocreales</taxon>
        <taxon>Nectriaceae</taxon>
        <taxon>Fusarium</taxon>
        <taxon>Fusarium oxysporum species complex</taxon>
    </lineage>
</organism>
<dbReference type="EMBL" id="JH717908">
    <property type="protein sequence ID" value="EWZ30753.1"/>
    <property type="molecule type" value="Genomic_DNA"/>
</dbReference>
<feature type="compositionally biased region" description="Polar residues" evidence="1">
    <location>
        <begin position="1"/>
        <end position="22"/>
    </location>
</feature>
<dbReference type="AlphaFoldDB" id="W9JN40"/>
<name>W9JN40_FUSOX</name>